<sequence length="112" mass="12351">MGNFSIKDHPLYVRMKQLPPDEVAAWVLGEIAVEGADKAKRKEAFRRVAKHITTGKAERTKYGFTSDTNGEIARAMEWAFQAGMKAQSVGNVSAVKQVTSRKSKSEPIGDLK</sequence>
<proteinExistence type="predicted"/>
<dbReference type="RefSeq" id="WP_156592319.1">
    <property type="nucleotide sequence ID" value="NZ_WPHU01000009.1"/>
</dbReference>
<evidence type="ECO:0000313" key="1">
    <source>
        <dbReference type="EMBL" id="MVA58519.1"/>
    </source>
</evidence>
<evidence type="ECO:0000313" key="2">
    <source>
        <dbReference type="Proteomes" id="UP000440716"/>
    </source>
</evidence>
<dbReference type="Proteomes" id="UP000440716">
    <property type="component" value="Unassembled WGS sequence"/>
</dbReference>
<dbReference type="AlphaFoldDB" id="A0A7K1RKW2"/>
<comment type="caution">
    <text evidence="1">The sequence shown here is derived from an EMBL/GenBank/DDBJ whole genome shotgun (WGS) entry which is preliminary data.</text>
</comment>
<dbReference type="EMBL" id="WPHU01000009">
    <property type="protein sequence ID" value="MVA58519.1"/>
    <property type="molecule type" value="Genomic_DNA"/>
</dbReference>
<gene>
    <name evidence="1" type="ORF">GOZ88_20655</name>
</gene>
<protein>
    <submittedName>
        <fullName evidence="1">Uncharacterized protein</fullName>
    </submittedName>
</protein>
<name>A0A7K1RKW2_AGRVI</name>
<accession>A0A7K1RKW2</accession>
<organism evidence="1 2">
    <name type="scientific">Agrobacterium vitis</name>
    <name type="common">Rhizobium vitis</name>
    <dbReference type="NCBI Taxonomy" id="373"/>
    <lineage>
        <taxon>Bacteria</taxon>
        <taxon>Pseudomonadati</taxon>
        <taxon>Pseudomonadota</taxon>
        <taxon>Alphaproteobacteria</taxon>
        <taxon>Hyphomicrobiales</taxon>
        <taxon>Rhizobiaceae</taxon>
        <taxon>Rhizobium/Agrobacterium group</taxon>
        <taxon>Agrobacterium</taxon>
    </lineage>
</organism>
<reference evidence="1 2" key="1">
    <citation type="submission" date="2019-12" db="EMBL/GenBank/DDBJ databases">
        <title>Whole-genome sequencing of Allorhizobium vitis.</title>
        <authorList>
            <person name="Gan H.M."/>
            <person name="Szegedi E."/>
            <person name="Burr T."/>
            <person name="Savka M.A."/>
        </authorList>
    </citation>
    <scope>NUCLEOTIDE SEQUENCE [LARGE SCALE GENOMIC DNA]</scope>
    <source>
        <strain evidence="1 2">CG415</strain>
    </source>
</reference>